<evidence type="ECO:0000313" key="4">
    <source>
        <dbReference type="EMBL" id="CBK79943.1"/>
    </source>
</evidence>
<dbReference type="GO" id="GO:0046872">
    <property type="term" value="F:metal ion binding"/>
    <property type="evidence" value="ECO:0007669"/>
    <property type="project" value="UniProtKB-KW"/>
</dbReference>
<feature type="binding site" evidence="1">
    <location>
        <position position="173"/>
    </location>
    <ligand>
        <name>Ni(2+)</name>
        <dbReference type="ChEBI" id="CHEBI:49786"/>
    </ligand>
</feature>
<feature type="binding site" evidence="1">
    <location>
        <position position="114"/>
    </location>
    <ligand>
        <name>Ni(2+)</name>
        <dbReference type="ChEBI" id="CHEBI:49786"/>
    </ligand>
</feature>
<dbReference type="InterPro" id="IPR013196">
    <property type="entry name" value="HTH_11"/>
</dbReference>
<name>D4J6H2_9FIRM</name>
<reference evidence="4 5" key="2">
    <citation type="submission" date="2010-03" db="EMBL/GenBank/DDBJ databases">
        <authorList>
            <person name="Pajon A."/>
        </authorList>
    </citation>
    <scope>NUCLEOTIDE SEQUENCE [LARGE SCALE GENOMIC DNA]</scope>
    <source>
        <strain evidence="4 5">GD/7</strain>
    </source>
</reference>
<dbReference type="PIRSF" id="PIRSF037847">
    <property type="entry name" value="NiaR"/>
    <property type="match status" value="1"/>
</dbReference>
<dbReference type="PANTHER" id="PTHR40068:SF1">
    <property type="entry name" value="TRANSCRIPTION REPRESSOR NIAR-RELATED"/>
    <property type="match status" value="1"/>
</dbReference>
<dbReference type="HOGENOM" id="CLU_108798_0_0_9"/>
<dbReference type="SUPFAM" id="SSF75500">
    <property type="entry name" value="Putative transcriptional regulator TM1602, C-terminal domain"/>
    <property type="match status" value="1"/>
</dbReference>
<feature type="domain" description="Helix-turn-helix type 11" evidence="3">
    <location>
        <begin position="36"/>
        <end position="88"/>
    </location>
</feature>
<dbReference type="InterPro" id="IPR004173">
    <property type="entry name" value="3H_domain"/>
</dbReference>
<evidence type="ECO:0000259" key="3">
    <source>
        <dbReference type="Pfam" id="PF08279"/>
    </source>
</evidence>
<sequence>MLADWIHIDQMHADADVCPGSTYTGRRIYMQEGEARREQLLQMLRDSTAPISGSALARSLGVSRQVIVQDIALLRAVNKDILATTKGYVLYSQQTEACHRIYCVNHSDDAIADELNTIVDNGGKVLDVIIEHEIYGQITANLILENRRDVAEFCDRLKYSNAKPLNIIAGGTHYHTVEARSEVMLDNIECALREKGYLVRA</sequence>
<dbReference type="KEGG" id="cct:CC1_11190"/>
<dbReference type="Proteomes" id="UP000008798">
    <property type="component" value="Chromosome"/>
</dbReference>
<organism evidence="4 5">
    <name type="scientific">Coprococcus catus GD/7</name>
    <dbReference type="NCBI Taxonomy" id="717962"/>
    <lineage>
        <taxon>Bacteria</taxon>
        <taxon>Bacillati</taxon>
        <taxon>Bacillota</taxon>
        <taxon>Clostridia</taxon>
        <taxon>Lachnospirales</taxon>
        <taxon>Lachnospiraceae</taxon>
        <taxon>Coprococcus</taxon>
    </lineage>
</organism>
<dbReference type="AlphaFoldDB" id="D4J6H2"/>
<keyword evidence="1" id="KW-0533">Nickel</keyword>
<evidence type="ECO:0000313" key="5">
    <source>
        <dbReference type="Proteomes" id="UP000008798"/>
    </source>
</evidence>
<feature type="binding site" evidence="1">
    <location>
        <position position="175"/>
    </location>
    <ligand>
        <name>Ni(2+)</name>
        <dbReference type="ChEBI" id="CHEBI:49786"/>
    </ligand>
</feature>
<dbReference type="STRING" id="717962.CC1_11190"/>
<proteinExistence type="predicted"/>
<dbReference type="SUPFAM" id="SSF46785">
    <property type="entry name" value="Winged helix' DNA-binding domain"/>
    <property type="match status" value="1"/>
</dbReference>
<dbReference type="InterPro" id="IPR026043">
    <property type="entry name" value="NadR"/>
</dbReference>
<evidence type="ECO:0000259" key="2">
    <source>
        <dbReference type="Pfam" id="PF02829"/>
    </source>
</evidence>
<dbReference type="Pfam" id="PF08279">
    <property type="entry name" value="HTH_11"/>
    <property type="match status" value="1"/>
</dbReference>
<gene>
    <name evidence="4" type="ORF">CC1_11190</name>
</gene>
<dbReference type="Gene3D" id="3.30.1340.20">
    <property type="entry name" value="3H domain"/>
    <property type="match status" value="1"/>
</dbReference>
<dbReference type="InterPro" id="IPR036390">
    <property type="entry name" value="WH_DNA-bd_sf"/>
</dbReference>
<accession>D4J6H2</accession>
<dbReference type="EMBL" id="FP929038">
    <property type="protein sequence ID" value="CBK79943.1"/>
    <property type="molecule type" value="Genomic_DNA"/>
</dbReference>
<dbReference type="Pfam" id="PF02829">
    <property type="entry name" value="3H"/>
    <property type="match status" value="1"/>
</dbReference>
<dbReference type="PATRIC" id="fig|717962.3.peg.960"/>
<reference evidence="4 5" key="1">
    <citation type="submission" date="2010-03" db="EMBL/GenBank/DDBJ databases">
        <title>The genome sequence of Coprococcus catus GD/7.</title>
        <authorList>
            <consortium name="metaHIT consortium -- http://www.metahit.eu/"/>
            <person name="Pajon A."/>
            <person name="Turner K."/>
            <person name="Parkhill J."/>
            <person name="Duncan S."/>
            <person name="Flint H."/>
        </authorList>
    </citation>
    <scope>NUCLEOTIDE SEQUENCE [LARGE SCALE GENOMIC DNA]</scope>
    <source>
        <strain evidence="4 5">GD/7</strain>
    </source>
</reference>
<feature type="binding site" evidence="1">
    <location>
        <position position="106"/>
    </location>
    <ligand>
        <name>Ni(2+)</name>
        <dbReference type="ChEBI" id="CHEBI:49786"/>
    </ligand>
</feature>
<feature type="domain" description="3H" evidence="2">
    <location>
        <begin position="103"/>
        <end position="198"/>
    </location>
</feature>
<dbReference type="InterPro" id="IPR036388">
    <property type="entry name" value="WH-like_DNA-bd_sf"/>
</dbReference>
<dbReference type="Gene3D" id="1.10.10.10">
    <property type="entry name" value="Winged helix-like DNA-binding domain superfamily/Winged helix DNA-binding domain"/>
    <property type="match status" value="1"/>
</dbReference>
<protein>
    <submittedName>
        <fullName evidence="4">Predicted small molecule binding protein (Contains 3H domain)</fullName>
    </submittedName>
</protein>
<dbReference type="PANTHER" id="PTHR40068">
    <property type="entry name" value="TRANSCRIPTION REPRESSOR NIAR-RELATED"/>
    <property type="match status" value="1"/>
</dbReference>
<keyword evidence="1" id="KW-0479">Metal-binding</keyword>
<evidence type="ECO:0000256" key="1">
    <source>
        <dbReference type="PIRSR" id="PIRSR037847-1"/>
    </source>
</evidence>
<dbReference type="InterPro" id="IPR035922">
    <property type="entry name" value="3H_dom_sf"/>
</dbReference>